<evidence type="ECO:0000313" key="2">
    <source>
        <dbReference type="Proteomes" id="UP001592528"/>
    </source>
</evidence>
<name>A0ABV6UEC4_9ACTN</name>
<dbReference type="EMBL" id="JBHEZZ010000001">
    <property type="protein sequence ID" value="MFC1399787.1"/>
    <property type="molecule type" value="Genomic_DNA"/>
</dbReference>
<comment type="caution">
    <text evidence="1">The sequence shown here is derived from an EMBL/GenBank/DDBJ whole genome shotgun (WGS) entry which is preliminary data.</text>
</comment>
<evidence type="ECO:0000313" key="1">
    <source>
        <dbReference type="EMBL" id="MFC1399787.1"/>
    </source>
</evidence>
<reference evidence="1 2" key="1">
    <citation type="submission" date="2024-09" db="EMBL/GenBank/DDBJ databases">
        <authorList>
            <person name="Lee S.D."/>
        </authorList>
    </citation>
    <scope>NUCLEOTIDE SEQUENCE [LARGE SCALE GENOMIC DNA]</scope>
    <source>
        <strain evidence="1 2">N1-5</strain>
    </source>
</reference>
<gene>
    <name evidence="1" type="ORF">ACEZDJ_00575</name>
</gene>
<dbReference type="Proteomes" id="UP001592528">
    <property type="component" value="Unassembled WGS sequence"/>
</dbReference>
<organism evidence="1 2">
    <name type="scientific">Streptacidiphilus cavernicola</name>
    <dbReference type="NCBI Taxonomy" id="3342716"/>
    <lineage>
        <taxon>Bacteria</taxon>
        <taxon>Bacillati</taxon>
        <taxon>Actinomycetota</taxon>
        <taxon>Actinomycetes</taxon>
        <taxon>Kitasatosporales</taxon>
        <taxon>Streptomycetaceae</taxon>
        <taxon>Streptacidiphilus</taxon>
    </lineage>
</organism>
<keyword evidence="2" id="KW-1185">Reference proteome</keyword>
<sequence length="150" mass="16305">MPTEKALRLQEAVDLMRPPDERHEAIEEQLLQLVPQHESTDLFCASTRKGDPFAALIYALGPEATSQLPGRGGAFLLDAVGARAALPGTEATLGLSPERRVRVEARVREWLEGMTGGAAHDLDDLVDGPLRVLRRAVEHGRGVAGMTMWC</sequence>
<accession>A0ABV6UEC4</accession>
<dbReference type="RefSeq" id="WP_030260382.1">
    <property type="nucleotide sequence ID" value="NZ_JBHEZZ010000001.1"/>
</dbReference>
<proteinExistence type="predicted"/>
<protein>
    <submittedName>
        <fullName evidence="1">Uncharacterized protein</fullName>
    </submittedName>
</protein>